<evidence type="ECO:0000313" key="3">
    <source>
        <dbReference type="Proteomes" id="UP000593892"/>
    </source>
</evidence>
<evidence type="ECO:0000259" key="1">
    <source>
        <dbReference type="PROSITE" id="PS51464"/>
    </source>
</evidence>
<dbReference type="PANTHER" id="PTHR10937:SF4">
    <property type="entry name" value="GLUCOSAMINE-6-PHOSPHATE DEAMINASE"/>
    <property type="match status" value="1"/>
</dbReference>
<accession>A0A7S7NWB8</accession>
<proteinExistence type="predicted"/>
<sequence length="379" mass="41066">MNLAMRTDSDTQREIWQQPSIWRNTAERVMASSGRLQELLEGCGAVVLTGSGSSQFAGECVDAALEARLGRPVRTVGGGALLTHGALALPPLRPLLLVSLARSGDSPESAGAVELMLREEPEVRHLIFTCNREGRLARNLRQEPRAGVVVLDERTNDRSLVMTSSFTNLVLAARALGWLADAAGFQSMVSDLSRAGSAILENAEQLEQVAGWRSRRAIFLGSHCRFGAAREAALKTLEMTNGRVMTAADTYLALRHGPMCAIDDRTLVVCFLSNSPTVRAYECDLIEELNRKRLGRKLLVGSGVPTGLAAEEDAVFETVEAGAVNDNDAPVLDALVGQLLGYFRCLEEGLWPDAPSKDGVINRVVEDFRLHTKVEDGGW</sequence>
<dbReference type="GO" id="GO:0097367">
    <property type="term" value="F:carbohydrate derivative binding"/>
    <property type="evidence" value="ECO:0007669"/>
    <property type="project" value="InterPro"/>
</dbReference>
<dbReference type="AlphaFoldDB" id="A0A7S7NWB8"/>
<name>A0A7S7NWB8_PALFE</name>
<reference evidence="2 3" key="1">
    <citation type="submission" date="2020-10" db="EMBL/GenBank/DDBJ databases">
        <title>Complete genome sequence of Paludibaculum fermentans P105T, a facultatively anaerobic acidobacterium capable of dissimilatory Fe(III) reduction.</title>
        <authorList>
            <person name="Dedysh S.N."/>
            <person name="Beletsky A.V."/>
            <person name="Kulichevskaya I.S."/>
            <person name="Mardanov A.V."/>
            <person name="Ravin N.V."/>
        </authorList>
    </citation>
    <scope>NUCLEOTIDE SEQUENCE [LARGE SCALE GENOMIC DNA]</scope>
    <source>
        <strain evidence="2 3">P105</strain>
    </source>
</reference>
<dbReference type="InterPro" id="IPR046348">
    <property type="entry name" value="SIS_dom_sf"/>
</dbReference>
<dbReference type="SUPFAM" id="SSF53697">
    <property type="entry name" value="SIS domain"/>
    <property type="match status" value="1"/>
</dbReference>
<keyword evidence="3" id="KW-1185">Reference proteome</keyword>
<dbReference type="GO" id="GO:1901135">
    <property type="term" value="P:carbohydrate derivative metabolic process"/>
    <property type="evidence" value="ECO:0007669"/>
    <property type="project" value="InterPro"/>
</dbReference>
<dbReference type="Gene3D" id="3.40.50.10490">
    <property type="entry name" value="Glucose-6-phosphate isomerase like protein, domain 1"/>
    <property type="match status" value="2"/>
</dbReference>
<dbReference type="PANTHER" id="PTHR10937">
    <property type="entry name" value="GLUCOSAMINE--FRUCTOSE-6-PHOSPHATE AMINOTRANSFERASE, ISOMERIZING"/>
    <property type="match status" value="1"/>
</dbReference>
<dbReference type="InterPro" id="IPR001347">
    <property type="entry name" value="SIS_dom"/>
</dbReference>
<dbReference type="PROSITE" id="PS51464">
    <property type="entry name" value="SIS"/>
    <property type="match status" value="1"/>
</dbReference>
<feature type="domain" description="SIS" evidence="1">
    <location>
        <begin position="36"/>
        <end position="190"/>
    </location>
</feature>
<evidence type="ECO:0000313" key="2">
    <source>
        <dbReference type="EMBL" id="QOY90941.1"/>
    </source>
</evidence>
<gene>
    <name evidence="2" type="ORF">IRI77_13630</name>
</gene>
<organism evidence="2 3">
    <name type="scientific">Paludibaculum fermentans</name>
    <dbReference type="NCBI Taxonomy" id="1473598"/>
    <lineage>
        <taxon>Bacteria</taxon>
        <taxon>Pseudomonadati</taxon>
        <taxon>Acidobacteriota</taxon>
        <taxon>Terriglobia</taxon>
        <taxon>Bryobacterales</taxon>
        <taxon>Bryobacteraceae</taxon>
        <taxon>Paludibaculum</taxon>
    </lineage>
</organism>
<keyword evidence="2" id="KW-0413">Isomerase</keyword>
<dbReference type="GO" id="GO:0016853">
    <property type="term" value="F:isomerase activity"/>
    <property type="evidence" value="ECO:0007669"/>
    <property type="project" value="UniProtKB-KW"/>
</dbReference>
<dbReference type="Proteomes" id="UP000593892">
    <property type="component" value="Chromosome"/>
</dbReference>
<dbReference type="RefSeq" id="WP_194452598.1">
    <property type="nucleotide sequence ID" value="NZ_CP063849.1"/>
</dbReference>
<dbReference type="KEGG" id="pfer:IRI77_13630"/>
<dbReference type="EMBL" id="CP063849">
    <property type="protein sequence ID" value="QOY90941.1"/>
    <property type="molecule type" value="Genomic_DNA"/>
</dbReference>
<protein>
    <submittedName>
        <fullName evidence="2">Tagatose-6-phosphate ketose isomerase</fullName>
    </submittedName>
</protein>